<dbReference type="Proteomes" id="UP000287239">
    <property type="component" value="Unassembled WGS sequence"/>
</dbReference>
<dbReference type="GO" id="GO:0016491">
    <property type="term" value="F:oxidoreductase activity"/>
    <property type="evidence" value="ECO:0007669"/>
    <property type="project" value="UniProtKB-KW"/>
</dbReference>
<name>A0A429ZC16_9ENTE</name>
<gene>
    <name evidence="6" type="ORF">CBF35_14535</name>
</gene>
<accession>A0A429ZC16</accession>
<dbReference type="PANTHER" id="PTHR13847:SF286">
    <property type="entry name" value="D-AMINO ACID DEHYDROGENASE"/>
    <property type="match status" value="1"/>
</dbReference>
<keyword evidence="3" id="KW-0285">Flavoprotein</keyword>
<reference evidence="6 7" key="1">
    <citation type="submission" date="2017-05" db="EMBL/GenBank/DDBJ databases">
        <title>Vagococcus spp. assemblies.</title>
        <authorList>
            <person name="Gulvik C.A."/>
        </authorList>
    </citation>
    <scope>NUCLEOTIDE SEQUENCE [LARGE SCALE GENOMIC DNA]</scope>
    <source>
        <strain evidence="6 7">NCFB 2777</strain>
    </source>
</reference>
<dbReference type="SUPFAM" id="SSF54373">
    <property type="entry name" value="FAD-linked reductases, C-terminal domain"/>
    <property type="match status" value="1"/>
</dbReference>
<comment type="cofactor">
    <cofactor evidence="1">
        <name>FAD</name>
        <dbReference type="ChEBI" id="CHEBI:57692"/>
    </cofactor>
</comment>
<dbReference type="GeneID" id="98569562"/>
<keyword evidence="4" id="KW-0560">Oxidoreductase</keyword>
<dbReference type="Gene3D" id="3.30.9.10">
    <property type="entry name" value="D-Amino Acid Oxidase, subunit A, domain 2"/>
    <property type="match status" value="1"/>
</dbReference>
<dbReference type="RefSeq" id="WP_126782428.1">
    <property type="nucleotide sequence ID" value="NZ_NGJU01000032.1"/>
</dbReference>
<evidence type="ECO:0000313" key="7">
    <source>
        <dbReference type="Proteomes" id="UP000287239"/>
    </source>
</evidence>
<evidence type="ECO:0000259" key="5">
    <source>
        <dbReference type="Pfam" id="PF01266"/>
    </source>
</evidence>
<proteinExistence type="inferred from homology"/>
<comment type="similarity">
    <text evidence="2">Belongs to the DadA oxidoreductase family.</text>
</comment>
<dbReference type="SUPFAM" id="SSF51905">
    <property type="entry name" value="FAD/NAD(P)-binding domain"/>
    <property type="match status" value="1"/>
</dbReference>
<keyword evidence="7" id="KW-1185">Reference proteome</keyword>
<dbReference type="EMBL" id="NGJU01000032">
    <property type="protein sequence ID" value="RST91224.1"/>
    <property type="molecule type" value="Genomic_DNA"/>
</dbReference>
<comment type="caution">
    <text evidence="6">The sequence shown here is derived from an EMBL/GenBank/DDBJ whole genome shotgun (WGS) entry which is preliminary data.</text>
</comment>
<dbReference type="GO" id="GO:0005737">
    <property type="term" value="C:cytoplasm"/>
    <property type="evidence" value="ECO:0007669"/>
    <property type="project" value="TreeGrafter"/>
</dbReference>
<protein>
    <submittedName>
        <fullName evidence="6">FAD-dependent oxidoreductase</fullName>
    </submittedName>
</protein>
<evidence type="ECO:0000256" key="2">
    <source>
        <dbReference type="ARBA" id="ARBA00009410"/>
    </source>
</evidence>
<dbReference type="InterPro" id="IPR036188">
    <property type="entry name" value="FAD/NAD-bd_sf"/>
</dbReference>
<dbReference type="AlphaFoldDB" id="A0A429ZC16"/>
<evidence type="ECO:0000256" key="4">
    <source>
        <dbReference type="ARBA" id="ARBA00023002"/>
    </source>
</evidence>
<evidence type="ECO:0000313" key="6">
    <source>
        <dbReference type="EMBL" id="RST91224.1"/>
    </source>
</evidence>
<sequence>MKVAVIGGGIVGATTAYYLQNDQKDDVTIFDEKTGQATSAAAGIISPWLSQRRNQNWYQLARLGAKFYPEMIESLNVPQESDVYQQVGTILFKNSEKLLDKLFTIATERKLTAPEIGEIAILTPAEIQAKIPILQPELAGLFVSGGARVDGRQLIETLLTNFKDVGGTYCPEKVTSIKMKGDQWEVSWNGSSETFDKVVLAVGAWLPNLLKPLGFEVDVRGQKGQLIELQLPIETKDWPVIMPQGESDIIPFSQGKILVGATHENDLDYDLTVDQKVVAEMLESLSSLAPNLLKATQVETRVGTRAYTSDFLPFFGEVQGLPSLFVASGLGSSGLTTGPIIGKTLASWLHNEDTELIASNYSPNTYIQKIN</sequence>
<dbReference type="Gene3D" id="3.50.50.60">
    <property type="entry name" value="FAD/NAD(P)-binding domain"/>
    <property type="match status" value="1"/>
</dbReference>
<dbReference type="OrthoDB" id="9805337at2"/>
<dbReference type="PANTHER" id="PTHR13847">
    <property type="entry name" value="SARCOSINE DEHYDROGENASE-RELATED"/>
    <property type="match status" value="1"/>
</dbReference>
<organism evidence="6 7">
    <name type="scientific">Vagococcus salmoninarum</name>
    <dbReference type="NCBI Taxonomy" id="2739"/>
    <lineage>
        <taxon>Bacteria</taxon>
        <taxon>Bacillati</taxon>
        <taxon>Bacillota</taxon>
        <taxon>Bacilli</taxon>
        <taxon>Lactobacillales</taxon>
        <taxon>Enterococcaceae</taxon>
        <taxon>Vagococcus</taxon>
    </lineage>
</organism>
<dbReference type="InterPro" id="IPR006076">
    <property type="entry name" value="FAD-dep_OxRdtase"/>
</dbReference>
<dbReference type="Pfam" id="PF01266">
    <property type="entry name" value="DAO"/>
    <property type="match status" value="1"/>
</dbReference>
<evidence type="ECO:0000256" key="1">
    <source>
        <dbReference type="ARBA" id="ARBA00001974"/>
    </source>
</evidence>
<evidence type="ECO:0000256" key="3">
    <source>
        <dbReference type="ARBA" id="ARBA00022630"/>
    </source>
</evidence>
<feature type="domain" description="FAD dependent oxidoreductase" evidence="5">
    <location>
        <begin position="2"/>
        <end position="348"/>
    </location>
</feature>